<evidence type="ECO:0000313" key="3">
    <source>
        <dbReference type="Proteomes" id="UP000322245"/>
    </source>
</evidence>
<dbReference type="EMBL" id="NIDF01000227">
    <property type="protein sequence ID" value="TYJ51510.1"/>
    <property type="molecule type" value="Genomic_DNA"/>
</dbReference>
<accession>A0A5D3ANB0</accession>
<name>A0A5D3ANB0_9TREE</name>
<protein>
    <submittedName>
        <fullName evidence="2">Uncharacterized protein</fullName>
    </submittedName>
</protein>
<evidence type="ECO:0000313" key="2">
    <source>
        <dbReference type="EMBL" id="TYJ51510.1"/>
    </source>
</evidence>
<feature type="region of interest" description="Disordered" evidence="1">
    <location>
        <begin position="181"/>
        <end position="204"/>
    </location>
</feature>
<dbReference type="AlphaFoldDB" id="A0A5D3ANB0"/>
<dbReference type="PANTHER" id="PTHR43388:SF1">
    <property type="entry name" value="HYDROGENASE MATURATION FACTOR HOXX"/>
    <property type="match status" value="1"/>
</dbReference>
<dbReference type="PANTHER" id="PTHR43388">
    <property type="entry name" value="HYDROGENASE MATURATION FACTOR HOXX"/>
    <property type="match status" value="1"/>
</dbReference>
<organism evidence="2 3">
    <name type="scientific">Cryptococcus floricola</name>
    <dbReference type="NCBI Taxonomy" id="2591691"/>
    <lineage>
        <taxon>Eukaryota</taxon>
        <taxon>Fungi</taxon>
        <taxon>Dikarya</taxon>
        <taxon>Basidiomycota</taxon>
        <taxon>Agaricomycotina</taxon>
        <taxon>Tremellomycetes</taxon>
        <taxon>Tremellales</taxon>
        <taxon>Cryptococcaceae</taxon>
        <taxon>Cryptococcus</taxon>
    </lineage>
</organism>
<reference evidence="2 3" key="1">
    <citation type="submission" date="2017-05" db="EMBL/GenBank/DDBJ databases">
        <title>The Genome Sequence of Tsuchiyaea wingfieldii DSM 27421.</title>
        <authorList>
            <person name="Cuomo C."/>
            <person name="Passer A."/>
            <person name="Billmyre B."/>
            <person name="Heitman J."/>
        </authorList>
    </citation>
    <scope>NUCLEOTIDE SEQUENCE [LARGE SCALE GENOMIC DNA]</scope>
    <source>
        <strain evidence="2 3">DSM 27421</strain>
    </source>
</reference>
<sequence length="204" mass="22021">MATSPGGPSPSSPSSLQGMIRTYEGSLDGVRNGAFTTQNCRTLLSALQWAADPSRGDVKVLALMGSGFFSNGIALNTIEYASSPGQETWDNICAIDDRLMAEELKTKCEAALEECLQRLQGWKMKIGAVDMAGKAWEKKAEADRLGEGEGVSGAKNQKTKKVRIWKDVALLEEGEGVKKRLDSGKQAVASRREARGKRQEGIDL</sequence>
<comment type="caution">
    <text evidence="2">The sequence shown here is derived from an EMBL/GenBank/DDBJ whole genome shotgun (WGS) entry which is preliminary data.</text>
</comment>
<keyword evidence="3" id="KW-1185">Reference proteome</keyword>
<proteinExistence type="predicted"/>
<dbReference type="Proteomes" id="UP000322245">
    <property type="component" value="Unassembled WGS sequence"/>
</dbReference>
<feature type="compositionally biased region" description="Basic and acidic residues" evidence="1">
    <location>
        <begin position="190"/>
        <end position="204"/>
    </location>
</feature>
<evidence type="ECO:0000256" key="1">
    <source>
        <dbReference type="SAM" id="MobiDB-lite"/>
    </source>
</evidence>
<dbReference type="InterPro" id="IPR047180">
    <property type="entry name" value="HoxX-like"/>
</dbReference>
<gene>
    <name evidence="2" type="ORF">B9479_007917</name>
</gene>